<evidence type="ECO:0000256" key="6">
    <source>
        <dbReference type="SAM" id="Coils"/>
    </source>
</evidence>
<keyword evidence="1" id="KW-0493">Microtubule</keyword>
<dbReference type="GO" id="GO:0005874">
    <property type="term" value="C:microtubule"/>
    <property type="evidence" value="ECO:0007669"/>
    <property type="project" value="UniProtKB-KW"/>
</dbReference>
<comment type="caution">
    <text evidence="8">The sequence shown here is derived from an EMBL/GenBank/DDBJ whole genome shotgun (WGS) entry which is preliminary data.</text>
</comment>
<dbReference type="RefSeq" id="XP_067823721.1">
    <property type="nucleotide sequence ID" value="XM_067959557.1"/>
</dbReference>
<keyword evidence="2" id="KW-0547">Nucleotide-binding</keyword>
<feature type="region of interest" description="Disordered" evidence="7">
    <location>
        <begin position="1038"/>
        <end position="1064"/>
    </location>
</feature>
<evidence type="ECO:0000256" key="4">
    <source>
        <dbReference type="ARBA" id="ARBA00023054"/>
    </source>
</evidence>
<feature type="coiled-coil region" evidence="6">
    <location>
        <begin position="783"/>
        <end position="852"/>
    </location>
</feature>
<proteinExistence type="predicted"/>
<dbReference type="OrthoDB" id="73771at2759"/>
<evidence type="ECO:0008006" key="10">
    <source>
        <dbReference type="Google" id="ProtNLM"/>
    </source>
</evidence>
<keyword evidence="4 6" id="KW-0175">Coiled coil</keyword>
<dbReference type="GO" id="GO:0005524">
    <property type="term" value="F:ATP binding"/>
    <property type="evidence" value="ECO:0007669"/>
    <property type="project" value="UniProtKB-KW"/>
</dbReference>
<dbReference type="PANTHER" id="PTHR37739">
    <property type="entry name" value="KINESIN-LIKE PROTEIN KIN-12D"/>
    <property type="match status" value="1"/>
</dbReference>
<dbReference type="AlphaFoldDB" id="A0A976IM05"/>
<evidence type="ECO:0000256" key="2">
    <source>
        <dbReference type="ARBA" id="ARBA00022741"/>
    </source>
</evidence>
<gene>
    <name evidence="8" type="ORF">CCR75_001454</name>
</gene>
<keyword evidence="9" id="KW-1185">Reference proteome</keyword>
<evidence type="ECO:0000256" key="3">
    <source>
        <dbReference type="ARBA" id="ARBA00022840"/>
    </source>
</evidence>
<feature type="compositionally biased region" description="Acidic residues" evidence="7">
    <location>
        <begin position="1047"/>
        <end position="1064"/>
    </location>
</feature>
<organism evidence="8 9">
    <name type="scientific">Bremia lactucae</name>
    <name type="common">Lettuce downy mildew</name>
    <dbReference type="NCBI Taxonomy" id="4779"/>
    <lineage>
        <taxon>Eukaryota</taxon>
        <taxon>Sar</taxon>
        <taxon>Stramenopiles</taxon>
        <taxon>Oomycota</taxon>
        <taxon>Peronosporomycetes</taxon>
        <taxon>Peronosporales</taxon>
        <taxon>Peronosporaceae</taxon>
        <taxon>Bremia</taxon>
    </lineage>
</organism>
<dbReference type="KEGG" id="blac:94345228"/>
<feature type="coiled-coil region" evidence="6">
    <location>
        <begin position="992"/>
        <end position="1026"/>
    </location>
</feature>
<keyword evidence="5" id="KW-0505">Motor protein</keyword>
<evidence type="ECO:0000313" key="8">
    <source>
        <dbReference type="EMBL" id="TDH74223.1"/>
    </source>
</evidence>
<evidence type="ECO:0000313" key="9">
    <source>
        <dbReference type="Proteomes" id="UP000294530"/>
    </source>
</evidence>
<dbReference type="GeneID" id="94345228"/>
<feature type="region of interest" description="Disordered" evidence="7">
    <location>
        <begin position="205"/>
        <end position="226"/>
    </location>
</feature>
<evidence type="ECO:0000256" key="5">
    <source>
        <dbReference type="ARBA" id="ARBA00023175"/>
    </source>
</evidence>
<dbReference type="EMBL" id="SHOA02000011">
    <property type="protein sequence ID" value="TDH74223.1"/>
    <property type="molecule type" value="Genomic_DNA"/>
</dbReference>
<dbReference type="Proteomes" id="UP000294530">
    <property type="component" value="Unassembled WGS sequence"/>
</dbReference>
<dbReference type="InterPro" id="IPR044986">
    <property type="entry name" value="KIF15/KIN-12"/>
</dbReference>
<evidence type="ECO:0000256" key="1">
    <source>
        <dbReference type="ARBA" id="ARBA00022701"/>
    </source>
</evidence>
<protein>
    <recommendedName>
        <fullName evidence="10">PDZ domain-containing protein</fullName>
    </recommendedName>
</protein>
<reference evidence="8 9" key="1">
    <citation type="journal article" date="2021" name="Genome Biol.">
        <title>AFLAP: assembly-free linkage analysis pipeline using k-mers from genome sequencing data.</title>
        <authorList>
            <person name="Fletcher K."/>
            <person name="Zhang L."/>
            <person name="Gil J."/>
            <person name="Han R."/>
            <person name="Cavanaugh K."/>
            <person name="Michelmore R."/>
        </authorList>
    </citation>
    <scope>NUCLEOTIDE SEQUENCE [LARGE SCALE GENOMIC DNA]</scope>
    <source>
        <strain evidence="8 9">SF5</strain>
    </source>
</reference>
<evidence type="ECO:0000256" key="7">
    <source>
        <dbReference type="SAM" id="MobiDB-lite"/>
    </source>
</evidence>
<accession>A0A976IM05</accession>
<keyword evidence="3" id="KW-0067">ATP-binding</keyword>
<feature type="region of interest" description="Disordered" evidence="7">
    <location>
        <begin position="1"/>
        <end position="33"/>
    </location>
</feature>
<sequence length="1083" mass="119509">MAHDKPSHEASFFADVRSSAEDKRLNSVQCRDISRSSKPFTKSVYKPKSPEALGRIKAMSVTAAPMALSITRPSTEGSSEALRLSPDTYRRSQSDGNLRTEVSTIESHQSSKKTAPLTCLVSPAHSESALINHNGAIGLPSVFMRPMASSKSTGLMALGGTLLAEMADFAGMKSPGGTAQQVHVVYSTPGPLFVDLYSRDDGTGARVKGFRRKPDGSMGDSEASKQVYPGDELMSINAIDVTKMVFADIITTTKEATFPLTLTYQCLLMNRLDYDKSAPPKPTKSHLLTMSPLNSAKWGSRLYTITRSESFDQKSQSPTAQLTTLEPNGEKFGFSLTKVGADGVKKNLFRMIGNKISRPEEDGNIVRGWINDLVLKPQINIAGGRHRRTFDNESIDVLHSTPIVAVTTGGRFVGVLDVDRTEFALTWFRQTPPDVAIRPIQGVTRCPYFPSVDDVGSILSLQCQSLRFPQLKRVVEMPKPFVLDPAVKNTVDVLLEAKAGSFSATLASNEHDSFQITISSDAVSLIKVSEDIEEGGVVVKVSYSPFVQVLLDPADPLRFALKVQEFGGLLGTRKGDVCDPKMQQTQLQSLSCFFLVAQNRQNRDILTLLIRKFRARVITLEEEAAAQIDEQNLYMDPAYVVSTAFSSSLTASLYSGENSDKSTSPARSFAVVDTDASFKSPTSTVASVSGSIISPVVETGKQRLESEGSFSSISNVSLSDLVGLEFDYRTNERSPDKALSDNRIEEISKSIAGDTIFLEGRLAAQDEELAMLRTKLSLKAVLLKAAEQEHQQLAASIEVKDNRIEHQQLKLRQLEKALRQSARETKSLRTTLEDKERQLLQYREELQRVCGNAGEMRDKEAQTETQLLAIEGNSDAGGQFHLGKWNDAMNGCDLRQQFKEQQIFIRELEEKQVKLVTERNMFRAKSMNLSKELQKLVKANNNESLDDLKTQLAERHFLKNEVVRVKAKAEKTADKVTHLSSLLKNRDKDRGTKRLAAQVVELERTVHQLQDSLTEARDQVDAVKQINTALASRLATLQSETRGSIDDTSDDEDEGDDEEEDEVLENGIAAFRRSLVGSSRLSV</sequence>
<dbReference type="PANTHER" id="PTHR37739:SF14">
    <property type="entry name" value="KINESIN-LIKE PROTEIN KIN-12E"/>
    <property type="match status" value="1"/>
</dbReference>
<name>A0A976IM05_BRELC</name>